<dbReference type="GO" id="GO:0003964">
    <property type="term" value="F:RNA-directed DNA polymerase activity"/>
    <property type="evidence" value="ECO:0007669"/>
    <property type="project" value="UniProtKB-KW"/>
</dbReference>
<feature type="domain" description="Reverse transcriptase" evidence="2">
    <location>
        <begin position="824"/>
        <end position="980"/>
    </location>
</feature>
<feature type="compositionally biased region" description="Low complexity" evidence="1">
    <location>
        <begin position="15"/>
        <end position="30"/>
    </location>
</feature>
<dbReference type="Proteomes" id="UP001151760">
    <property type="component" value="Unassembled WGS sequence"/>
</dbReference>
<keyword evidence="4" id="KW-0548">Nucleotidyltransferase</keyword>
<gene>
    <name evidence="4" type="ORF">Tco_0682600</name>
</gene>
<dbReference type="Pfam" id="PF00078">
    <property type="entry name" value="RVT_1"/>
    <property type="match status" value="1"/>
</dbReference>
<feature type="region of interest" description="Disordered" evidence="1">
    <location>
        <begin position="350"/>
        <end position="374"/>
    </location>
</feature>
<keyword evidence="5" id="KW-1185">Reference proteome</keyword>
<dbReference type="PANTHER" id="PTHR33116:SF84">
    <property type="entry name" value="RNA-DIRECTED DNA POLYMERASE"/>
    <property type="match status" value="1"/>
</dbReference>
<dbReference type="Pfam" id="PF14111">
    <property type="entry name" value="DUF4283"/>
    <property type="match status" value="1"/>
</dbReference>
<dbReference type="InterPro" id="IPR000477">
    <property type="entry name" value="RT_dom"/>
</dbReference>
<protein>
    <submittedName>
        <fullName evidence="4">RNA-directed DNA polymerase, eukaryota, reverse transcriptase zinc-binding domain protein</fullName>
    </submittedName>
</protein>
<dbReference type="Gene3D" id="3.60.10.10">
    <property type="entry name" value="Endonuclease/exonuclease/phosphatase"/>
    <property type="match status" value="1"/>
</dbReference>
<evidence type="ECO:0000313" key="4">
    <source>
        <dbReference type="EMBL" id="GJS68035.1"/>
    </source>
</evidence>
<accession>A0ABQ4XT87</accession>
<reference evidence="4" key="2">
    <citation type="submission" date="2022-01" db="EMBL/GenBank/DDBJ databases">
        <authorList>
            <person name="Yamashiro T."/>
            <person name="Shiraishi A."/>
            <person name="Satake H."/>
            <person name="Nakayama K."/>
        </authorList>
    </citation>
    <scope>NUCLEOTIDE SEQUENCE</scope>
</reference>
<feature type="compositionally biased region" description="Polar residues" evidence="1">
    <location>
        <begin position="416"/>
        <end position="442"/>
    </location>
</feature>
<feature type="region of interest" description="Disordered" evidence="1">
    <location>
        <begin position="1"/>
        <end position="36"/>
    </location>
</feature>
<keyword evidence="4" id="KW-0808">Transferase</keyword>
<keyword evidence="4" id="KW-0695">RNA-directed DNA polymerase</keyword>
<proteinExistence type="predicted"/>
<dbReference type="SUPFAM" id="SSF56672">
    <property type="entry name" value="DNA/RNA polymerases"/>
    <property type="match status" value="1"/>
</dbReference>
<dbReference type="InterPro" id="IPR025558">
    <property type="entry name" value="DUF4283"/>
</dbReference>
<dbReference type="InterPro" id="IPR043502">
    <property type="entry name" value="DNA/RNA_pol_sf"/>
</dbReference>
<feature type="region of interest" description="Disordered" evidence="1">
    <location>
        <begin position="414"/>
        <end position="442"/>
    </location>
</feature>
<evidence type="ECO:0000259" key="2">
    <source>
        <dbReference type="Pfam" id="PF00078"/>
    </source>
</evidence>
<dbReference type="SUPFAM" id="SSF56219">
    <property type="entry name" value="DNase I-like"/>
    <property type="match status" value="1"/>
</dbReference>
<name>A0ABQ4XT87_9ASTR</name>
<sequence length="1174" mass="133129">MRSKRTIKPTKIFDNSVSNSSKNINKQKNVSKNKEYNSTNVDETVVCEEVIETVDNGKCSDNNMEGEKNLEAEQSAVESSHDEGMVNQGEKGNNNRCDVVGVNECSKGTDDGINDNGKVNAKLNNNPLDKNSNTNEIRSTYASKLSTNSSDDGNKLFFVPTCTNKNGDDVVRFEEELVREGCEKWKHNVCGYFVRCRIPVYELKYNIRRMWGRFGLKDIVVDADEMCFFKFKSEEQMNFVLDQSPWLVNGKPMIVQNRDPEAIIIKEAPCKIHVWIKLFNVPLEAWSIKGISTISSRLGLPVKMDNMTAEMCKEGSGRLGFARVLVEIEESKEYVDKVEIDCVDSNMNSTNKCNPETEKGVNQKEKEGNDSEGFVEVRNGKNRMTNQGRFNHGNQGNNVPARREQAQVNVKYAYQPKNQGSKQNVNNGKNNTSPETSKTGSVTGKAWKINKENVNEIKRSANKYATLSNDENGLVAMERKEAMGEVDSDEEDVYVNQSGAIHDIIANERIVDGNAWVLIGDFNVTVKPEEKSTGVSIMTNEMGEFRDAIQSLEIDDICSSGFFYTWIKSLKNPLNSTLKKLDRIMCNETFLSSYGQAHGWYTNIKGCNMFKVVKKMRNLKKALNDLNWKNGNLFEKVVVLKQQLKDIQSKLVIDPFNHDIRMDDVEIHSKYTAAIEDELKLLHQTAKIKCRVESICGEDGERFKGSKVADQFVCHFQNFLRKATYVKPLSSLGDIAVKKLSVEVANNMIVEVTNEEIKRALFDIDSNKAAGPDGFTSYFFKKAWSIIRKDVCLAVKDFFLNGKIMGELNATLIALVPKIETPVGFHEVMVGWIMTCITSTSFSLCGNGEVCGYFKVGRGLRQGDLISPYIFTLVMKVLNMIMIKEIREFGKFKYHSGCKELKLTHMCFADDLILCNGDKESLGVVKKALHEFSSVFGLLPNLNKSTIFFGSINEGLKRELLQILLFKLGSLPMKYLGVPLIAKKLGVKECKCLLDNMEKRINFWRNKLLSYAVVSDLDKLFKRFLWNSVDSTKGKARVAWNLVCRPKDQGGLGIKPLQKWNEVILSAQIWKIIENKESIWVKWVNTVKLKGKGFWEVDPDVSDSWGWKSMLELRNKMKLSATDKIRNVNKISPWHDKWYNIGPISKIIPKRLMFEARFKGNETVKDDTVNGKWD</sequence>
<evidence type="ECO:0000259" key="3">
    <source>
        <dbReference type="Pfam" id="PF14111"/>
    </source>
</evidence>
<evidence type="ECO:0000256" key="1">
    <source>
        <dbReference type="SAM" id="MobiDB-lite"/>
    </source>
</evidence>
<reference evidence="4" key="1">
    <citation type="journal article" date="2022" name="Int. J. Mol. Sci.">
        <title>Draft Genome of Tanacetum Coccineum: Genomic Comparison of Closely Related Tanacetum-Family Plants.</title>
        <authorList>
            <person name="Yamashiro T."/>
            <person name="Shiraishi A."/>
            <person name="Nakayama K."/>
            <person name="Satake H."/>
        </authorList>
    </citation>
    <scope>NUCLEOTIDE SEQUENCE</scope>
</reference>
<dbReference type="PANTHER" id="PTHR33116">
    <property type="entry name" value="REVERSE TRANSCRIPTASE ZINC-BINDING DOMAIN-CONTAINING PROTEIN-RELATED-RELATED"/>
    <property type="match status" value="1"/>
</dbReference>
<dbReference type="EMBL" id="BQNB010009762">
    <property type="protein sequence ID" value="GJS68035.1"/>
    <property type="molecule type" value="Genomic_DNA"/>
</dbReference>
<comment type="caution">
    <text evidence="4">The sequence shown here is derived from an EMBL/GenBank/DDBJ whole genome shotgun (WGS) entry which is preliminary data.</text>
</comment>
<dbReference type="InterPro" id="IPR036691">
    <property type="entry name" value="Endo/exonu/phosph_ase_sf"/>
</dbReference>
<organism evidence="4 5">
    <name type="scientific">Tanacetum coccineum</name>
    <dbReference type="NCBI Taxonomy" id="301880"/>
    <lineage>
        <taxon>Eukaryota</taxon>
        <taxon>Viridiplantae</taxon>
        <taxon>Streptophyta</taxon>
        <taxon>Embryophyta</taxon>
        <taxon>Tracheophyta</taxon>
        <taxon>Spermatophyta</taxon>
        <taxon>Magnoliopsida</taxon>
        <taxon>eudicotyledons</taxon>
        <taxon>Gunneridae</taxon>
        <taxon>Pentapetalae</taxon>
        <taxon>asterids</taxon>
        <taxon>campanulids</taxon>
        <taxon>Asterales</taxon>
        <taxon>Asteraceae</taxon>
        <taxon>Asteroideae</taxon>
        <taxon>Anthemideae</taxon>
        <taxon>Anthemidinae</taxon>
        <taxon>Tanacetum</taxon>
    </lineage>
</organism>
<feature type="domain" description="DUF4283" evidence="3">
    <location>
        <begin position="182"/>
        <end position="258"/>
    </location>
</feature>
<evidence type="ECO:0000313" key="5">
    <source>
        <dbReference type="Proteomes" id="UP001151760"/>
    </source>
</evidence>
<feature type="compositionally biased region" description="Basic and acidic residues" evidence="1">
    <location>
        <begin position="355"/>
        <end position="369"/>
    </location>
</feature>